<name>A0A6N9YKR1_9ACTN</name>
<evidence type="ECO:0000313" key="4">
    <source>
        <dbReference type="EMBL" id="NED95564.1"/>
    </source>
</evidence>
<feature type="chain" id="PRO_5039006710" evidence="3">
    <location>
        <begin position="24"/>
        <end position="249"/>
    </location>
</feature>
<evidence type="ECO:0000256" key="3">
    <source>
        <dbReference type="SAM" id="SignalP"/>
    </source>
</evidence>
<feature type="transmembrane region" description="Helical" evidence="2">
    <location>
        <begin position="223"/>
        <end position="243"/>
    </location>
</feature>
<evidence type="ECO:0000256" key="1">
    <source>
        <dbReference type="SAM" id="MobiDB-lite"/>
    </source>
</evidence>
<dbReference type="RefSeq" id="WP_163818325.1">
    <property type="nucleotide sequence ID" value="NZ_JAAGOB010000004.1"/>
</dbReference>
<feature type="region of interest" description="Disordered" evidence="1">
    <location>
        <begin position="187"/>
        <end position="222"/>
    </location>
</feature>
<comment type="caution">
    <text evidence="4">The sequence shown here is derived from an EMBL/GenBank/DDBJ whole genome shotgun (WGS) entry which is preliminary data.</text>
</comment>
<sequence length="249" mass="25701">MRLISALAVVAGTAGLLAGTALSADATGYRYWSYYHQTAGEWEYSQVRMDSHVPVDGALEAWRFVTAEFGDTSREPRVDISFADVCDGTGSADGEKRIALVIDYGRAADIAGDDEPPQLRAACAVVDEDATTAMALSSVADLRIDDTRLCAIDDHPAEGCNEAVDPLPDTAAEPDDTVQLTEVAGLAGAESQRDSGSGDPAEGEGEAEADDRPAATSDGGADIGAWGGAAVVAVVVAGVAVAVRRARRS</sequence>
<reference evidence="4 5" key="1">
    <citation type="submission" date="2020-02" db="EMBL/GenBank/DDBJ databases">
        <authorList>
            <person name="Li X.-J."/>
            <person name="Feng X.-M."/>
        </authorList>
    </citation>
    <scope>NUCLEOTIDE SEQUENCE [LARGE SCALE GENOMIC DNA]</scope>
    <source>
        <strain evidence="4 5">CGMCC 4.7225</strain>
    </source>
</reference>
<dbReference type="NCBIfam" id="NF040672">
    <property type="entry name" value="SCO2322_fam"/>
    <property type="match status" value="1"/>
</dbReference>
<dbReference type="InterPro" id="IPR047703">
    <property type="entry name" value="SCO2322-like"/>
</dbReference>
<keyword evidence="2" id="KW-0472">Membrane</keyword>
<accession>A0A6N9YKR1</accession>
<evidence type="ECO:0000313" key="5">
    <source>
        <dbReference type="Proteomes" id="UP000469185"/>
    </source>
</evidence>
<evidence type="ECO:0000256" key="2">
    <source>
        <dbReference type="SAM" id="Phobius"/>
    </source>
</evidence>
<protein>
    <submittedName>
        <fullName evidence="4">Uncharacterized protein</fullName>
    </submittedName>
</protein>
<organism evidence="4 5">
    <name type="scientific">Phytoactinopolyspora alkaliphila</name>
    <dbReference type="NCBI Taxonomy" id="1783498"/>
    <lineage>
        <taxon>Bacteria</taxon>
        <taxon>Bacillati</taxon>
        <taxon>Actinomycetota</taxon>
        <taxon>Actinomycetes</taxon>
        <taxon>Jiangellales</taxon>
        <taxon>Jiangellaceae</taxon>
        <taxon>Phytoactinopolyspora</taxon>
    </lineage>
</organism>
<keyword evidence="5" id="KW-1185">Reference proteome</keyword>
<keyword evidence="3" id="KW-0732">Signal</keyword>
<gene>
    <name evidence="4" type="ORF">G1H11_09580</name>
</gene>
<keyword evidence="2" id="KW-0812">Transmembrane</keyword>
<dbReference type="Proteomes" id="UP000469185">
    <property type="component" value="Unassembled WGS sequence"/>
</dbReference>
<dbReference type="AlphaFoldDB" id="A0A6N9YKR1"/>
<dbReference type="EMBL" id="JAAGOB010000004">
    <property type="protein sequence ID" value="NED95564.1"/>
    <property type="molecule type" value="Genomic_DNA"/>
</dbReference>
<feature type="signal peptide" evidence="3">
    <location>
        <begin position="1"/>
        <end position="23"/>
    </location>
</feature>
<proteinExistence type="predicted"/>
<keyword evidence="2" id="KW-1133">Transmembrane helix</keyword>